<dbReference type="SUPFAM" id="SSF51120">
    <property type="entry name" value="beta-Roll"/>
    <property type="match status" value="4"/>
</dbReference>
<sequence>MPSRYEELRLIVLDEDDTTFFLTLEDGLFNVLGNALANTITGNASDNILNGGAGADSLTGGSGNDTYVVDDAGDVVTELSNEGTDLVRSSVSFTLATVEAAFVENLTLTGDANINGTGNAGNNSLTGNAGANVLTGDAGNDSLDGGAGADSLNGGANNDTYVIDNVGDMITDSEGVDTVITFLSDYTLAVGLENMQAGGTGAINLTGNDANNTLTGNAGANVLNGGAGADYMSGGPGNDTYVVDNTSDYVIEFDDALLPNWWGGGTDKVLTSVNFSLRLDTEIECIMATTNRGLRLSGSFTGNDITGGNGRDVLSGLGGNDALDGGRGRDDLWGGTGRDYFHFNDRPTRSDVDRILDFNARFDTVVLDNAIFTKLGRGNEFNPGKLKSAFFTVGTGARDSNDYLIYNPVTDDLLYDRDGSGRAAAVKIADFNNVRLSAADILII</sequence>
<keyword evidence="2" id="KW-0964">Secreted</keyword>
<dbReference type="PANTHER" id="PTHR38340">
    <property type="entry name" value="S-LAYER PROTEIN"/>
    <property type="match status" value="1"/>
</dbReference>
<proteinExistence type="predicted"/>
<reference evidence="3 4" key="1">
    <citation type="submission" date="2020-11" db="EMBL/GenBank/DDBJ databases">
        <authorList>
            <person name="Kim M.K."/>
        </authorList>
    </citation>
    <scope>NUCLEOTIDE SEQUENCE [LARGE SCALE GENOMIC DNA]</scope>
    <source>
        <strain evidence="3 4">BT290</strain>
    </source>
</reference>
<comment type="caution">
    <text evidence="3">The sequence shown here is derived from an EMBL/GenBank/DDBJ whole genome shotgun (WGS) entry which is preliminary data.</text>
</comment>
<protein>
    <submittedName>
        <fullName evidence="3">Calcium-binding protein</fullName>
    </submittedName>
</protein>
<dbReference type="InterPro" id="IPR018511">
    <property type="entry name" value="Hemolysin-typ_Ca-bd_CS"/>
</dbReference>
<dbReference type="EMBL" id="JADQDN010000018">
    <property type="protein sequence ID" value="MBF9198186.1"/>
    <property type="molecule type" value="Genomic_DNA"/>
</dbReference>
<dbReference type="InterPro" id="IPR050557">
    <property type="entry name" value="RTX_toxin/Mannuronan_C5-epim"/>
</dbReference>
<evidence type="ECO:0000313" key="4">
    <source>
        <dbReference type="Proteomes" id="UP000611708"/>
    </source>
</evidence>
<organism evidence="3 4">
    <name type="scientific">Microvirga terrestris</name>
    <dbReference type="NCBI Taxonomy" id="2791024"/>
    <lineage>
        <taxon>Bacteria</taxon>
        <taxon>Pseudomonadati</taxon>
        <taxon>Pseudomonadota</taxon>
        <taxon>Alphaproteobacteria</taxon>
        <taxon>Hyphomicrobiales</taxon>
        <taxon>Methylobacteriaceae</taxon>
        <taxon>Microvirga</taxon>
    </lineage>
</organism>
<dbReference type="PROSITE" id="PS00330">
    <property type="entry name" value="HEMOLYSIN_CALCIUM"/>
    <property type="match status" value="3"/>
</dbReference>
<dbReference type="InterPro" id="IPR001343">
    <property type="entry name" value="Hemolysn_Ca-bd"/>
</dbReference>
<dbReference type="Pfam" id="PF00353">
    <property type="entry name" value="HemolysinCabind"/>
    <property type="match status" value="4"/>
</dbReference>
<name>A0ABS0HXF4_9HYPH</name>
<evidence type="ECO:0000256" key="1">
    <source>
        <dbReference type="ARBA" id="ARBA00004613"/>
    </source>
</evidence>
<comment type="subcellular location">
    <subcellularLocation>
        <location evidence="1">Secreted</location>
    </subcellularLocation>
</comment>
<dbReference type="Proteomes" id="UP000611708">
    <property type="component" value="Unassembled WGS sequence"/>
</dbReference>
<keyword evidence="4" id="KW-1185">Reference proteome</keyword>
<evidence type="ECO:0000256" key="2">
    <source>
        <dbReference type="ARBA" id="ARBA00022525"/>
    </source>
</evidence>
<dbReference type="InterPro" id="IPR011049">
    <property type="entry name" value="Serralysin-like_metalloprot_C"/>
</dbReference>
<gene>
    <name evidence="3" type="ORF">I2H36_19325</name>
</gene>
<dbReference type="PRINTS" id="PR00313">
    <property type="entry name" value="CABNDNGRPT"/>
</dbReference>
<dbReference type="PANTHER" id="PTHR38340:SF1">
    <property type="entry name" value="S-LAYER PROTEIN"/>
    <property type="match status" value="1"/>
</dbReference>
<evidence type="ECO:0000313" key="3">
    <source>
        <dbReference type="EMBL" id="MBF9198186.1"/>
    </source>
</evidence>
<dbReference type="RefSeq" id="WP_196265534.1">
    <property type="nucleotide sequence ID" value="NZ_JADQDN010000018.1"/>
</dbReference>
<accession>A0ABS0HXF4</accession>
<dbReference type="Gene3D" id="2.150.10.10">
    <property type="entry name" value="Serralysin-like metalloprotease, C-terminal"/>
    <property type="match status" value="4"/>
</dbReference>